<keyword evidence="4" id="KW-1185">Reference proteome</keyword>
<proteinExistence type="predicted"/>
<evidence type="ECO:0000313" key="4">
    <source>
        <dbReference type="Proteomes" id="UP000054558"/>
    </source>
</evidence>
<evidence type="ECO:0000313" key="3">
    <source>
        <dbReference type="EMBL" id="GAQ90700.1"/>
    </source>
</evidence>
<evidence type="ECO:0000256" key="1">
    <source>
        <dbReference type="SAM" id="MobiDB-lite"/>
    </source>
</evidence>
<dbReference type="GO" id="GO:0005524">
    <property type="term" value="F:ATP binding"/>
    <property type="evidence" value="ECO:0007669"/>
    <property type="project" value="InterPro"/>
</dbReference>
<dbReference type="InterPro" id="IPR003450">
    <property type="entry name" value="Replication_origin-bd"/>
</dbReference>
<dbReference type="EMBL" id="DF237624">
    <property type="protein sequence ID" value="GAQ90700.1"/>
    <property type="molecule type" value="Genomic_DNA"/>
</dbReference>
<feature type="domain" description="Replication origin-binding protein" evidence="2">
    <location>
        <begin position="680"/>
        <end position="835"/>
    </location>
</feature>
<dbReference type="OrthoDB" id="2373574at2759"/>
<organism evidence="3 4">
    <name type="scientific">Klebsormidium nitens</name>
    <name type="common">Green alga</name>
    <name type="synonym">Ulothrix nitens</name>
    <dbReference type="NCBI Taxonomy" id="105231"/>
    <lineage>
        <taxon>Eukaryota</taxon>
        <taxon>Viridiplantae</taxon>
        <taxon>Streptophyta</taxon>
        <taxon>Klebsormidiophyceae</taxon>
        <taxon>Klebsormidiales</taxon>
        <taxon>Klebsormidiaceae</taxon>
        <taxon>Klebsormidium</taxon>
    </lineage>
</organism>
<feature type="region of interest" description="Disordered" evidence="1">
    <location>
        <begin position="1"/>
        <end position="49"/>
    </location>
</feature>
<dbReference type="Proteomes" id="UP000054558">
    <property type="component" value="Unassembled WGS sequence"/>
</dbReference>
<dbReference type="GO" id="GO:0006260">
    <property type="term" value="P:DNA replication"/>
    <property type="evidence" value="ECO:0007669"/>
    <property type="project" value="InterPro"/>
</dbReference>
<dbReference type="Pfam" id="PF02399">
    <property type="entry name" value="Herpes_ori_bp"/>
    <property type="match status" value="1"/>
</dbReference>
<feature type="region of interest" description="Disordered" evidence="1">
    <location>
        <begin position="132"/>
        <end position="154"/>
    </location>
</feature>
<dbReference type="GO" id="GO:0003688">
    <property type="term" value="F:DNA replication origin binding"/>
    <property type="evidence" value="ECO:0007669"/>
    <property type="project" value="InterPro"/>
</dbReference>
<feature type="compositionally biased region" description="Basic residues" evidence="1">
    <location>
        <begin position="145"/>
        <end position="154"/>
    </location>
</feature>
<name>A0A1Y1III7_KLENI</name>
<feature type="compositionally biased region" description="Acidic residues" evidence="1">
    <location>
        <begin position="15"/>
        <end position="26"/>
    </location>
</feature>
<accession>A0A1Y1III7</accession>
<protein>
    <recommendedName>
        <fullName evidence="2">Replication origin-binding protein domain-containing protein</fullName>
    </recommendedName>
</protein>
<reference evidence="3 4" key="1">
    <citation type="journal article" date="2014" name="Nat. Commun.">
        <title>Klebsormidium flaccidum genome reveals primary factors for plant terrestrial adaptation.</title>
        <authorList>
            <person name="Hori K."/>
            <person name="Maruyama F."/>
            <person name="Fujisawa T."/>
            <person name="Togashi T."/>
            <person name="Yamamoto N."/>
            <person name="Seo M."/>
            <person name="Sato S."/>
            <person name="Yamada T."/>
            <person name="Mori H."/>
            <person name="Tajima N."/>
            <person name="Moriyama T."/>
            <person name="Ikeuchi M."/>
            <person name="Watanabe M."/>
            <person name="Wada H."/>
            <person name="Kobayashi K."/>
            <person name="Saito M."/>
            <person name="Masuda T."/>
            <person name="Sasaki-Sekimoto Y."/>
            <person name="Mashiguchi K."/>
            <person name="Awai K."/>
            <person name="Shimojima M."/>
            <person name="Masuda S."/>
            <person name="Iwai M."/>
            <person name="Nobusawa T."/>
            <person name="Narise T."/>
            <person name="Kondo S."/>
            <person name="Saito H."/>
            <person name="Sato R."/>
            <person name="Murakawa M."/>
            <person name="Ihara Y."/>
            <person name="Oshima-Yamada Y."/>
            <person name="Ohtaka K."/>
            <person name="Satoh M."/>
            <person name="Sonobe K."/>
            <person name="Ishii M."/>
            <person name="Ohtani R."/>
            <person name="Kanamori-Sato M."/>
            <person name="Honoki R."/>
            <person name="Miyazaki D."/>
            <person name="Mochizuki H."/>
            <person name="Umetsu J."/>
            <person name="Higashi K."/>
            <person name="Shibata D."/>
            <person name="Kamiya Y."/>
            <person name="Sato N."/>
            <person name="Nakamura Y."/>
            <person name="Tabata S."/>
            <person name="Ida S."/>
            <person name="Kurokawa K."/>
            <person name="Ohta H."/>
        </authorList>
    </citation>
    <scope>NUCLEOTIDE SEQUENCE [LARGE SCALE GENOMIC DNA]</scope>
    <source>
        <strain evidence="3 4">NIES-2285</strain>
    </source>
</reference>
<gene>
    <name evidence="3" type="ORF">KFL_006750050</name>
</gene>
<feature type="compositionally biased region" description="Basic and acidic residues" evidence="1">
    <location>
        <begin position="1"/>
        <end position="11"/>
    </location>
</feature>
<sequence length="1397" mass="156382">MASDLRSHWENDPSSSEESEGEDIEGVEYAPRSVGGSQSGRSLEEFLQDEDSASIQGPSFYRAFSNGTSLSPTQLPRGVSTLLSKGYVPTSPFAWTSGSAFGKRICITPPSNFQAPSSRCILQNVGGKRLASEASAGKCSPSPTSRRRGLAKKRRRVILSQDSEEERPMAPLPLVEVEIGQSVDRVPATDRSQEHGFGQEQAQIPGRVVVHTEHDGAVQTVQENKLGTAFFFKFSRAKLHYQDPKNGPQGFSKRHAALCDHTVELHLLDHKGYRSYGSYPNWPTARDYTLQQPFLEEVLVEGRPCKPFLDMESDQGLPKGETLRSVISQFQDAITKIFAEDYAVEIQERDLNRVHCDYGPGGKFSVHLVISTHGPRQLVFRSNLAPNVDPQGAGHLARRLAKVLPPSLADLIDQSVYTRNRGIRMPGCAKPSRPDCPLRPLDHTKPYADSVITWFDKEFDFIKVPVLVPDAMRQHRRPTKPAEMAVLSVTNLDAYTVQRCLELLQARLHPTAFKRGASRALNFSWTDREGEPCYTRHTHSGGRDLLCIVNEAQNAVFAKCSSERVDSTTGCSSERVDSTTGVCCKEQPAHYLGRLYEDVETWKASAIEIDMRYLERDPLAAGPMDLQLIRMGSKGMTDKILLNNVVNSDPAGVDGYNYKVEELSLLACSLLWQAGKFQALLVRSPMGTGKSELVKRIKVEEPAPQKILLVTYRQTQAADAHGKNPEFAHYAELKALPSQLNEQGDFVAPLSDRVRFPKVVVQFDSLNHLLAESRVVDSFDLVILDESESILAHLSADTFSNRHRTVNFLIELLSQAKRIIALDGHLAQRTFDFLTMSGIPCGPVVINKHLPERPLEFTFLEKDEGKAYWERSIWTALGEGKNCVVYSMSSEEVYRLRDAAEATGLLQASEILAITRASSGDIKGGMNNVNLSWKRRLVILSPTVEAAVDFSAEWFHRSFIYVCAHSTTPRGLDQMKSRVRKLKEPEVLCFVQAGIALPTRTGLRAQVACDEDPVGSTPPVYLTTMGPKQAASRRLGVEESYQFLRWIHKNVDARQETRQRGEGGQSIFAPIEDAVMRVLAHNEAESSNKNSHFYEVFTELLESEGHIVKGVLQLDTAPKVLAGPEEDEEGPCQSYLKRRLLEAPDISLEEAKHLQLLINKKQDREGDFAKVERFNYMRFYKIRQLDGPFLDIFGGRHLDCLTFLLQVVDPAYQFPEDEIGRAKSLPLMAKLAKEVICALGLDNPLDYERVTEKLEVLRSKLAATEYFQDYGRCVRLFSGRTIQQTCDLGDPKAVYHALNHIFNRMGVHVRQVRLGQQKKADEATKKREYLYGGWQIEPECSGRTVGAKYMLQLLMLQVEGSSLMLENLDSSLRRLIENAPFQYRHLVEAPCMLGAVV</sequence>
<evidence type="ECO:0000259" key="2">
    <source>
        <dbReference type="Pfam" id="PF02399"/>
    </source>
</evidence>